<keyword evidence="3" id="KW-0804">Transcription</keyword>
<dbReference type="SUPFAM" id="SSF46785">
    <property type="entry name" value="Winged helix' DNA-binding domain"/>
    <property type="match status" value="1"/>
</dbReference>
<sequence length="137" mass="15866">MPTSRFTQEGKRWLFDGRRYKDLTYEEYLEMIRAPKEVERYNNIDKLMPFFCGKWGLPVQAALFFHGPLSFNEIKRLVPGASNSVLSATLKNLETGGLIKRTVYDKAPIRAEYSLTTASEGFAHTMYEMLKWADELD</sequence>
<evidence type="ECO:0000259" key="4">
    <source>
        <dbReference type="PROSITE" id="PS51118"/>
    </source>
</evidence>
<organism evidence="6 8">
    <name type="scientific">Xiamenia xianingshaonis</name>
    <dbReference type="NCBI Taxonomy" id="2682776"/>
    <lineage>
        <taxon>Bacteria</taxon>
        <taxon>Bacillati</taxon>
        <taxon>Actinomycetota</taxon>
        <taxon>Coriobacteriia</taxon>
        <taxon>Eggerthellales</taxon>
        <taxon>Eggerthellaceae</taxon>
        <taxon>Xiamenia</taxon>
    </lineage>
</organism>
<proteinExistence type="predicted"/>
<dbReference type="InterPro" id="IPR036390">
    <property type="entry name" value="WH_DNA-bd_sf"/>
</dbReference>
<dbReference type="GO" id="GO:0003677">
    <property type="term" value="F:DNA binding"/>
    <property type="evidence" value="ECO:0007669"/>
    <property type="project" value="UniProtKB-KW"/>
</dbReference>
<keyword evidence="7" id="KW-1185">Reference proteome</keyword>
<reference evidence="5 7" key="1">
    <citation type="submission" date="2019-11" db="EMBL/GenBank/DDBJ databases">
        <title>Eggerthellaceae novel genus isolated from the rectal contents of marmort.</title>
        <authorList>
            <person name="Zhang G."/>
        </authorList>
    </citation>
    <scope>NUCLEOTIDE SEQUENCE [LARGE SCALE GENOMIC DNA]</scope>
    <source>
        <strain evidence="7">zg-886</strain>
        <strain evidence="5">Zg-886</strain>
    </source>
</reference>
<gene>
    <name evidence="5" type="ORF">GMI68_04935</name>
    <name evidence="6" type="ORF">J7S26_06310</name>
</gene>
<evidence type="ECO:0000313" key="5">
    <source>
        <dbReference type="EMBL" id="NHM14115.1"/>
    </source>
</evidence>
<name>A0A9E6SU76_9ACTN</name>
<dbReference type="EMBL" id="WPCR01000005">
    <property type="protein sequence ID" value="NHM14115.1"/>
    <property type="molecule type" value="Genomic_DNA"/>
</dbReference>
<dbReference type="AlphaFoldDB" id="A0A9E6SU76"/>
<dbReference type="PANTHER" id="PTHR33204:SF18">
    <property type="entry name" value="TRANSCRIPTIONAL REGULATORY PROTEIN"/>
    <property type="match status" value="1"/>
</dbReference>
<feature type="domain" description="HTH hxlR-type" evidence="4">
    <location>
        <begin position="34"/>
        <end position="137"/>
    </location>
</feature>
<dbReference type="EMBL" id="CP072829">
    <property type="protein sequence ID" value="QTU83977.1"/>
    <property type="molecule type" value="Genomic_DNA"/>
</dbReference>
<dbReference type="Pfam" id="PF01638">
    <property type="entry name" value="HxlR"/>
    <property type="match status" value="1"/>
</dbReference>
<keyword evidence="1" id="KW-0805">Transcription regulation</keyword>
<evidence type="ECO:0000256" key="1">
    <source>
        <dbReference type="ARBA" id="ARBA00023015"/>
    </source>
</evidence>
<dbReference type="Proteomes" id="UP000636394">
    <property type="component" value="Unassembled WGS sequence"/>
</dbReference>
<dbReference type="PANTHER" id="PTHR33204">
    <property type="entry name" value="TRANSCRIPTIONAL REGULATOR, MARR FAMILY"/>
    <property type="match status" value="1"/>
</dbReference>
<dbReference type="InterPro" id="IPR036388">
    <property type="entry name" value="WH-like_DNA-bd_sf"/>
</dbReference>
<dbReference type="PROSITE" id="PS51118">
    <property type="entry name" value="HTH_HXLR"/>
    <property type="match status" value="1"/>
</dbReference>
<dbReference type="RefSeq" id="WP_165060397.1">
    <property type="nucleotide sequence ID" value="NZ_CP072829.1"/>
</dbReference>
<evidence type="ECO:0000313" key="8">
    <source>
        <dbReference type="Proteomes" id="UP000671910"/>
    </source>
</evidence>
<reference evidence="6" key="2">
    <citation type="submission" date="2021-04" db="EMBL/GenBank/DDBJ databases">
        <title>Novel species in family Eggerthellaceae.</title>
        <authorList>
            <person name="Zhang G."/>
        </authorList>
    </citation>
    <scope>NUCLEOTIDE SEQUENCE</scope>
    <source>
        <strain evidence="6">Zg-886</strain>
    </source>
</reference>
<accession>A0A9E6SU76</accession>
<evidence type="ECO:0000313" key="7">
    <source>
        <dbReference type="Proteomes" id="UP000636394"/>
    </source>
</evidence>
<dbReference type="InterPro" id="IPR002577">
    <property type="entry name" value="HTH_HxlR"/>
</dbReference>
<evidence type="ECO:0000256" key="3">
    <source>
        <dbReference type="ARBA" id="ARBA00023163"/>
    </source>
</evidence>
<evidence type="ECO:0000313" key="6">
    <source>
        <dbReference type="EMBL" id="QTU83977.1"/>
    </source>
</evidence>
<evidence type="ECO:0000256" key="2">
    <source>
        <dbReference type="ARBA" id="ARBA00023125"/>
    </source>
</evidence>
<dbReference type="Gene3D" id="1.10.10.10">
    <property type="entry name" value="Winged helix-like DNA-binding domain superfamily/Winged helix DNA-binding domain"/>
    <property type="match status" value="1"/>
</dbReference>
<protein>
    <submittedName>
        <fullName evidence="6">Helix-turn-helix transcriptional regulator</fullName>
    </submittedName>
</protein>
<dbReference type="KEGG" id="ebz:J7S26_06310"/>
<dbReference type="Proteomes" id="UP000671910">
    <property type="component" value="Chromosome"/>
</dbReference>
<keyword evidence="2" id="KW-0238">DNA-binding</keyword>